<evidence type="ECO:0000256" key="13">
    <source>
        <dbReference type="PROSITE-ProRule" id="PRU00124"/>
    </source>
</evidence>
<evidence type="ECO:0000256" key="7">
    <source>
        <dbReference type="ARBA" id="ARBA00022989"/>
    </source>
</evidence>
<keyword evidence="7" id="KW-1133">Transmembrane helix</keyword>
<dbReference type="InterPro" id="IPR002172">
    <property type="entry name" value="LDrepeatLR_classA_rpt"/>
</dbReference>
<dbReference type="SUPFAM" id="SSF57424">
    <property type="entry name" value="LDL receptor-like module"/>
    <property type="match status" value="4"/>
</dbReference>
<name>V4AFG5_LOTGI</name>
<keyword evidence="9 12" id="KW-1015">Disulfide bond</keyword>
<feature type="domain" description="EGF-like" evidence="15">
    <location>
        <begin position="787"/>
        <end position="826"/>
    </location>
</feature>
<evidence type="ECO:0000256" key="11">
    <source>
        <dbReference type="ARBA" id="ARBA00023180"/>
    </source>
</evidence>
<dbReference type="Pfam" id="PF00057">
    <property type="entry name" value="Ldl_recept_a"/>
    <property type="match status" value="4"/>
</dbReference>
<feature type="disulfide bond" evidence="13">
    <location>
        <begin position="625"/>
        <end position="637"/>
    </location>
</feature>
<dbReference type="Gene3D" id="2.10.25.10">
    <property type="entry name" value="Laminin"/>
    <property type="match status" value="3"/>
</dbReference>
<keyword evidence="10" id="KW-0675">Receptor</keyword>
<feature type="disulfide bond" evidence="13">
    <location>
        <begin position="666"/>
        <end position="678"/>
    </location>
</feature>
<dbReference type="FunFam" id="4.10.400.10:FF:000001">
    <property type="entry name" value="Low-density lipoprotein receptor-related protein 1"/>
    <property type="match status" value="1"/>
</dbReference>
<dbReference type="PROSITE" id="PS01186">
    <property type="entry name" value="EGF_2"/>
    <property type="match status" value="1"/>
</dbReference>
<gene>
    <name evidence="16" type="ORF">LOTGIDRAFT_175728</name>
</gene>
<evidence type="ECO:0000313" key="16">
    <source>
        <dbReference type="EMBL" id="ESO92116.1"/>
    </source>
</evidence>
<dbReference type="PROSITE" id="PS01209">
    <property type="entry name" value="LDLRA_1"/>
    <property type="match status" value="4"/>
</dbReference>
<dbReference type="STRING" id="225164.V4AFG5"/>
<dbReference type="OrthoDB" id="21182at2759"/>
<dbReference type="PROSITE" id="PS00010">
    <property type="entry name" value="ASX_HYDROXYL"/>
    <property type="match status" value="1"/>
</dbReference>
<sequence length="1256" mass="140343">MEKTKTKQMSKFGDKIIRLYLTLYFVDCIPCTEDLFQCDNCRCISKSWLCDHNNDCGDNSDEAHNCSYPACSGSEYRCANERCISQQWLCDGNDECGDNSDELDCDTQSSSGQQVFEKFSLYIYYFLRTILSGGIQVPSALSLAVFEDYVYWTDATKKGVLKVNMYGGDPEQIYETRGNIVGSIKVSHINKQPQPARYNCRPGEWACPHNGKCISIYNVCDNKRDCDKDEDEVMSCSWINCGVLSCDNKCRSTPSGGVCHCNVGYHITPDNNRTCVEIDKFILFASMHAVRGIPVEESDTYSVDAIQPIIGPSRGRNGRNYVAVDYIAENETVFFSDVRNLVIYQGKLGDSDPVPLVVNSIRTVEDPVPLVVNSIRTVEGLSVDWMSKNLYFTDYAQRTVSVVRIEQPGDRRDVIKDLGNPRSIVVNPLKGVIFFSDWLRNSMQTAYIARAYGDGSNVTKIRQHQLGWPNGLCVDFEADRLYWVDAYFDRIQSSDFNGNDLTTLEGHSITHPFGISVYKDSIYFTDWRMEAILKIDKNGGKERRIRSGIGKMMGIKIFDKDLQPISSQNPCTRRNGDCSHFCFPVPVSPSLIIIGRHCACPYGFKLKEDQRSCEPNPNEPNPASCPSGLYECRNRRCIPQSYKCDRDNDCLDNSDEDDCPTATPTCYSGRFRCNNGRCIFHGWVCDGDDDCGDNSDEAQSLTCAPPPFSCPSGEWECPGTRVCINITSVCDGSIDCPQGHDESPVCNSESCRLENGGCSHRCIQTPRGAECFCPEGQELNDTKICQDKNECDPPGICSQTCINTKGSYKCQCDEGYSLLPDKKTCQASRNTSEVFLLVATRKTIIRSSLDAWMYKSLPLVNQRSLSAIDIDVATGHIYYSDTGLKKIFRATYNGSNSCEKKPCSHLCLLSPTSELGYKCLCPVGFKMDATSHVCKQASEVVLLYMQPRMISGIKPDSKGKPSMIPVTSLVDGLDFDYDSREGFIYYIEKENGSLRRIQINGQNASEFVPTAVIGQPNALAIDWLSNNLYWANEDMSTIEVMKMMGEKHYRKILISNNGKETDVAAPLSICLDPVQGKLYWSDKGGNGVPAKIGVMNMDGTKSKVLVSTDIRVPQYLTIDINNQALYWSDSFHQDISKYDINSGVKKRLIPNLSSPGGLTVYKNRLYYTDSDYEAIYEANFSNLTHPTQVKNNLPKLQSLKIYYDRHDSGSNGCSDNYGGCSQLCLPVGVNKQKKCDCGIGFVLQSNGDCQGKHNYH</sequence>
<evidence type="ECO:0000256" key="4">
    <source>
        <dbReference type="ARBA" id="ARBA00022692"/>
    </source>
</evidence>
<dbReference type="SUPFAM" id="SSF57196">
    <property type="entry name" value="EGF/Laminin"/>
    <property type="match status" value="1"/>
</dbReference>
<accession>V4AFG5</accession>
<dbReference type="SMART" id="SM00192">
    <property type="entry name" value="LDLa"/>
    <property type="match status" value="6"/>
</dbReference>
<evidence type="ECO:0000313" key="17">
    <source>
        <dbReference type="Proteomes" id="UP000030746"/>
    </source>
</evidence>
<dbReference type="SUPFAM" id="SSF63825">
    <property type="entry name" value="YWTD domain"/>
    <property type="match status" value="2"/>
</dbReference>
<dbReference type="SUPFAM" id="SSF57184">
    <property type="entry name" value="Growth factor receptor domain"/>
    <property type="match status" value="2"/>
</dbReference>
<dbReference type="GO" id="GO:0043235">
    <property type="term" value="C:receptor complex"/>
    <property type="evidence" value="ECO:0007669"/>
    <property type="project" value="TreeGrafter"/>
</dbReference>
<dbReference type="SMART" id="SM00179">
    <property type="entry name" value="EGF_CA"/>
    <property type="match status" value="2"/>
</dbReference>
<dbReference type="PRINTS" id="PR00261">
    <property type="entry name" value="LDLRECEPTOR"/>
</dbReference>
<dbReference type="GO" id="GO:0006897">
    <property type="term" value="P:endocytosis"/>
    <property type="evidence" value="ECO:0007669"/>
    <property type="project" value="UniProtKB-KW"/>
</dbReference>
<feature type="disulfide bond" evidence="12">
    <location>
        <begin position="791"/>
        <end position="801"/>
    </location>
</feature>
<dbReference type="SMART" id="SM00181">
    <property type="entry name" value="EGF"/>
    <property type="match status" value="6"/>
</dbReference>
<evidence type="ECO:0000256" key="1">
    <source>
        <dbReference type="ARBA" id="ARBA00004479"/>
    </source>
</evidence>
<dbReference type="InterPro" id="IPR023415">
    <property type="entry name" value="LDLR_class-A_CS"/>
</dbReference>
<evidence type="ECO:0000256" key="3">
    <source>
        <dbReference type="ARBA" id="ARBA00022583"/>
    </source>
</evidence>
<dbReference type="AlphaFoldDB" id="V4AFG5"/>
<dbReference type="RefSeq" id="XP_009057197.1">
    <property type="nucleotide sequence ID" value="XM_009058949.1"/>
</dbReference>
<feature type="disulfide bond" evidence="13">
    <location>
        <begin position="71"/>
        <end position="83"/>
    </location>
</feature>
<dbReference type="GO" id="GO:0005886">
    <property type="term" value="C:plasma membrane"/>
    <property type="evidence" value="ECO:0007669"/>
    <property type="project" value="TreeGrafter"/>
</dbReference>
<dbReference type="InterPro" id="IPR036055">
    <property type="entry name" value="LDL_receptor-like_sf"/>
</dbReference>
<dbReference type="FunFam" id="2.10.25.10:FF:000009">
    <property type="entry name" value="Low-density lipoprotein receptor isoform 1"/>
    <property type="match status" value="1"/>
</dbReference>
<dbReference type="Gene3D" id="2.120.10.30">
    <property type="entry name" value="TolB, C-terminal domain"/>
    <property type="match status" value="4"/>
</dbReference>
<evidence type="ECO:0000256" key="6">
    <source>
        <dbReference type="ARBA" id="ARBA00022737"/>
    </source>
</evidence>
<evidence type="ECO:0000256" key="2">
    <source>
        <dbReference type="ARBA" id="ARBA00022536"/>
    </source>
</evidence>
<evidence type="ECO:0000256" key="8">
    <source>
        <dbReference type="ARBA" id="ARBA00023136"/>
    </source>
</evidence>
<dbReference type="Gene3D" id="4.10.400.10">
    <property type="entry name" value="Low-density Lipoprotein Receptor"/>
    <property type="match status" value="6"/>
</dbReference>
<keyword evidence="4" id="KW-0812">Transmembrane</keyword>
<keyword evidence="11" id="KW-0325">Glycoprotein</keyword>
<evidence type="ECO:0000256" key="14">
    <source>
        <dbReference type="PROSITE-ProRule" id="PRU00461"/>
    </source>
</evidence>
<keyword evidence="6" id="KW-0677">Repeat</keyword>
<keyword evidence="2 12" id="KW-0245">EGF-like domain</keyword>
<dbReference type="KEGG" id="lgi:LOTGIDRAFT_175728"/>
<dbReference type="PROSITE" id="PS50068">
    <property type="entry name" value="LDLRA_2"/>
    <property type="match status" value="6"/>
</dbReference>
<evidence type="ECO:0000256" key="10">
    <source>
        <dbReference type="ARBA" id="ARBA00023170"/>
    </source>
</evidence>
<keyword evidence="8" id="KW-0472">Membrane</keyword>
<keyword evidence="5" id="KW-0732">Signal</keyword>
<keyword evidence="3" id="KW-0254">Endocytosis</keyword>
<feature type="disulfide bond" evidence="13">
    <location>
        <begin position="78"/>
        <end position="96"/>
    </location>
</feature>
<dbReference type="PANTHER" id="PTHR22722">
    <property type="entry name" value="LOW-DENSITY LIPOPROTEIN RECEPTOR-RELATED PROTEIN 2-RELATED"/>
    <property type="match status" value="1"/>
</dbReference>
<evidence type="ECO:0000256" key="9">
    <source>
        <dbReference type="ARBA" id="ARBA00023157"/>
    </source>
</evidence>
<comment type="subcellular location">
    <subcellularLocation>
        <location evidence="1">Membrane</location>
        <topology evidence="1">Single-pass type I membrane protein</topology>
    </subcellularLocation>
</comment>
<feature type="disulfide bond" evidence="13">
    <location>
        <begin position="673"/>
        <end position="691"/>
    </location>
</feature>
<dbReference type="Pfam" id="PF14670">
    <property type="entry name" value="FXa_inhibition"/>
    <property type="match status" value="3"/>
</dbReference>
<dbReference type="InterPro" id="IPR000152">
    <property type="entry name" value="EGF-type_Asp/Asn_hydroxyl_site"/>
</dbReference>
<dbReference type="SMART" id="SM00135">
    <property type="entry name" value="LY"/>
    <property type="match status" value="12"/>
</dbReference>
<feature type="disulfide bond" evidence="13">
    <location>
        <begin position="632"/>
        <end position="650"/>
    </location>
</feature>
<dbReference type="Proteomes" id="UP000030746">
    <property type="component" value="Unassembled WGS sequence"/>
</dbReference>
<dbReference type="CTD" id="20243354"/>
<dbReference type="GO" id="GO:0005041">
    <property type="term" value="F:low-density lipoprotein particle receptor activity"/>
    <property type="evidence" value="ECO:0007669"/>
    <property type="project" value="TreeGrafter"/>
</dbReference>
<dbReference type="Pfam" id="PF00058">
    <property type="entry name" value="Ldl_recept_b"/>
    <property type="match status" value="1"/>
</dbReference>
<dbReference type="HOGENOM" id="CLU_265306_0_0_1"/>
<evidence type="ECO:0000256" key="5">
    <source>
        <dbReference type="ARBA" id="ARBA00022729"/>
    </source>
</evidence>
<dbReference type="InterPro" id="IPR001881">
    <property type="entry name" value="EGF-like_Ca-bd_dom"/>
</dbReference>
<dbReference type="FunFam" id="4.10.400.10:FF:000147">
    <property type="entry name" value="Low-density lipoprotein receptor-related protein 2"/>
    <property type="match status" value="1"/>
</dbReference>
<dbReference type="InterPro" id="IPR000033">
    <property type="entry name" value="LDLR_classB_rpt"/>
</dbReference>
<feature type="disulfide bond" evidence="13">
    <location>
        <begin position="31"/>
        <end position="43"/>
    </location>
</feature>
<evidence type="ECO:0000259" key="15">
    <source>
        <dbReference type="PROSITE" id="PS50026"/>
    </source>
</evidence>
<dbReference type="InterPro" id="IPR000742">
    <property type="entry name" value="EGF"/>
</dbReference>
<organism evidence="16 17">
    <name type="scientific">Lottia gigantea</name>
    <name type="common">Giant owl limpet</name>
    <dbReference type="NCBI Taxonomy" id="225164"/>
    <lineage>
        <taxon>Eukaryota</taxon>
        <taxon>Metazoa</taxon>
        <taxon>Spiralia</taxon>
        <taxon>Lophotrochozoa</taxon>
        <taxon>Mollusca</taxon>
        <taxon>Gastropoda</taxon>
        <taxon>Patellogastropoda</taxon>
        <taxon>Lottioidea</taxon>
        <taxon>Lottiidae</taxon>
        <taxon>Lottia</taxon>
    </lineage>
</organism>
<protein>
    <recommendedName>
        <fullName evidence="15">EGF-like domain-containing protein</fullName>
    </recommendedName>
</protein>
<dbReference type="GO" id="GO:0005509">
    <property type="term" value="F:calcium ion binding"/>
    <property type="evidence" value="ECO:0007669"/>
    <property type="project" value="InterPro"/>
</dbReference>
<dbReference type="InterPro" id="IPR011042">
    <property type="entry name" value="6-blade_b-propeller_TolB-like"/>
</dbReference>
<feature type="disulfide bond" evidence="13">
    <location>
        <begin position="90"/>
        <end position="105"/>
    </location>
</feature>
<evidence type="ECO:0000256" key="12">
    <source>
        <dbReference type="PROSITE-ProRule" id="PRU00076"/>
    </source>
</evidence>
<dbReference type="GeneID" id="20243354"/>
<dbReference type="PROSITE" id="PS01187">
    <property type="entry name" value="EGF_CA"/>
    <property type="match status" value="1"/>
</dbReference>
<dbReference type="CDD" id="cd00112">
    <property type="entry name" value="LDLa"/>
    <property type="match status" value="4"/>
</dbReference>
<comment type="caution">
    <text evidence="12">Lacks conserved residue(s) required for the propagation of feature annotation.</text>
</comment>
<feature type="repeat" description="LDL-receptor class B" evidence="14">
    <location>
        <begin position="479"/>
        <end position="521"/>
    </location>
</feature>
<dbReference type="PROSITE" id="PS50026">
    <property type="entry name" value="EGF_3"/>
    <property type="match status" value="1"/>
</dbReference>
<proteinExistence type="predicted"/>
<dbReference type="OMA" id="HVCECYN"/>
<dbReference type="PROSITE" id="PS51120">
    <property type="entry name" value="LDLRB"/>
    <property type="match status" value="2"/>
</dbReference>
<dbReference type="InterPro" id="IPR018097">
    <property type="entry name" value="EGF_Ca-bd_CS"/>
</dbReference>
<dbReference type="CDD" id="cd00054">
    <property type="entry name" value="EGF_CA"/>
    <property type="match status" value="1"/>
</dbReference>
<keyword evidence="17" id="KW-1185">Reference proteome</keyword>
<feature type="disulfide bond" evidence="13">
    <location>
        <begin position="644"/>
        <end position="659"/>
    </location>
</feature>
<feature type="repeat" description="LDL-receptor class B" evidence="14">
    <location>
        <begin position="1076"/>
        <end position="1122"/>
    </location>
</feature>
<dbReference type="PANTHER" id="PTHR22722:SF14">
    <property type="entry name" value="MEGALIN, ISOFORM A"/>
    <property type="match status" value="1"/>
</dbReference>
<dbReference type="InterPro" id="IPR009030">
    <property type="entry name" value="Growth_fac_rcpt_cys_sf"/>
</dbReference>
<feature type="disulfide bond" evidence="13">
    <location>
        <begin position="38"/>
        <end position="56"/>
    </location>
</feature>
<reference evidence="16 17" key="1">
    <citation type="journal article" date="2013" name="Nature">
        <title>Insights into bilaterian evolution from three spiralian genomes.</title>
        <authorList>
            <person name="Simakov O."/>
            <person name="Marletaz F."/>
            <person name="Cho S.J."/>
            <person name="Edsinger-Gonzales E."/>
            <person name="Havlak P."/>
            <person name="Hellsten U."/>
            <person name="Kuo D.H."/>
            <person name="Larsson T."/>
            <person name="Lv J."/>
            <person name="Arendt D."/>
            <person name="Savage R."/>
            <person name="Osoegawa K."/>
            <person name="de Jong P."/>
            <person name="Grimwood J."/>
            <person name="Chapman J.A."/>
            <person name="Shapiro H."/>
            <person name="Aerts A."/>
            <person name="Otillar R.P."/>
            <person name="Terry A.Y."/>
            <person name="Boore J.L."/>
            <person name="Grigoriev I.V."/>
            <person name="Lindberg D.R."/>
            <person name="Seaver E.C."/>
            <person name="Weisblat D.A."/>
            <person name="Putnam N.H."/>
            <person name="Rokhsar D.S."/>
        </authorList>
    </citation>
    <scope>NUCLEOTIDE SEQUENCE [LARGE SCALE GENOMIC DNA]</scope>
</reference>
<dbReference type="FunFam" id="2.120.10.30:FF:000241">
    <property type="entry name" value="Low-density lipoprotein receptor-related protein 6"/>
    <property type="match status" value="2"/>
</dbReference>
<dbReference type="InterPro" id="IPR051221">
    <property type="entry name" value="LDLR-related"/>
</dbReference>
<dbReference type="EMBL" id="KB202129">
    <property type="protein sequence ID" value="ESO92116.1"/>
    <property type="molecule type" value="Genomic_DNA"/>
</dbReference>